<dbReference type="SMR" id="A0A5D0EP62"/>
<evidence type="ECO:0000313" key="2">
    <source>
        <dbReference type="EMBL" id="AMQ93378.1"/>
    </source>
</evidence>
<evidence type="ECO:0000313" key="3">
    <source>
        <dbReference type="EMBL" id="PHO21428.1"/>
    </source>
</evidence>
<dbReference type="Proteomes" id="UP000226080">
    <property type="component" value="Unassembled WGS sequence"/>
</dbReference>
<reference evidence="2 5" key="1">
    <citation type="submission" date="2015-10" db="EMBL/GenBank/DDBJ databases">
        <title>Tn-seq of a polymicrobial infection.</title>
        <authorList>
            <person name="Stacy A."/>
            <person name="Rumbaugh K.P."/>
            <person name="Whiteley M."/>
        </authorList>
    </citation>
    <scope>NUCLEOTIDE SEQUENCE [LARGE SCALE GENOMIC DNA]</scope>
    <source>
        <strain evidence="2 5">624</strain>
    </source>
</reference>
<dbReference type="PROSITE" id="PS51707">
    <property type="entry name" value="CYTH"/>
    <property type="match status" value="1"/>
</dbReference>
<dbReference type="Proteomes" id="UP000323012">
    <property type="component" value="Unassembled WGS sequence"/>
</dbReference>
<dbReference type="SUPFAM" id="SSF55154">
    <property type="entry name" value="CYTH-like phosphatases"/>
    <property type="match status" value="1"/>
</dbReference>
<evidence type="ECO:0000313" key="5">
    <source>
        <dbReference type="Proteomes" id="UP000072236"/>
    </source>
</evidence>
<dbReference type="CDD" id="cd07756">
    <property type="entry name" value="CYTH-like_Pase_CHAD"/>
    <property type="match status" value="1"/>
</dbReference>
<dbReference type="RefSeq" id="WP_005539261.1">
    <property type="nucleotide sequence ID" value="NZ_CP012959.1"/>
</dbReference>
<reference evidence="4 7" key="3">
    <citation type="submission" date="2019-08" db="EMBL/GenBank/DDBJ databases">
        <title>Whole genome sequencing of Aggregatibacter actinomycetemcomitans cultured from blood stream infections in Denmark reveals a novel phylogenetic lineage expressing serotype a membrane O polysaccharide.</title>
        <authorList>
            <person name="Nedergaard S."/>
            <person name="Kobel C.M."/>
            <person name="Nielsen M.B."/>
            <person name="Moeller R.T."/>
            <person name="Jensen A.B."/>
            <person name="Noerskov-Lauritsen N."/>
        </authorList>
    </citation>
    <scope>NUCLEOTIDE SEQUENCE [LARGE SCALE GENOMIC DNA]</scope>
    <source>
        <strain evidence="4 7">PN_563</strain>
    </source>
</reference>
<dbReference type="InterPro" id="IPR033469">
    <property type="entry name" value="CYTH-like_dom_sf"/>
</dbReference>
<organism evidence="4 7">
    <name type="scientific">Aggregatibacter actinomycetemcomitans</name>
    <name type="common">Actinobacillus actinomycetemcomitans</name>
    <name type="synonym">Haemophilus actinomycetemcomitans</name>
    <dbReference type="NCBI Taxonomy" id="714"/>
    <lineage>
        <taxon>Bacteria</taxon>
        <taxon>Pseudomonadati</taxon>
        <taxon>Pseudomonadota</taxon>
        <taxon>Gammaproteobacteria</taxon>
        <taxon>Pasteurellales</taxon>
        <taxon>Pasteurellaceae</taxon>
        <taxon>Aggregatibacter</taxon>
    </lineage>
</organism>
<dbReference type="EMBL" id="PCGW01000002">
    <property type="protein sequence ID" value="PHO21428.1"/>
    <property type="molecule type" value="Genomic_DNA"/>
</dbReference>
<dbReference type="SMART" id="SM01118">
    <property type="entry name" value="CYTH"/>
    <property type="match status" value="1"/>
</dbReference>
<keyword evidence="6" id="KW-1185">Reference proteome</keyword>
<dbReference type="EMBL" id="VSED01000001">
    <property type="protein sequence ID" value="TYA39996.1"/>
    <property type="molecule type" value="Genomic_DNA"/>
</dbReference>
<dbReference type="InterPro" id="IPR039013">
    <property type="entry name" value="YgiF"/>
</dbReference>
<dbReference type="Pfam" id="PF01928">
    <property type="entry name" value="CYTH"/>
    <property type="match status" value="1"/>
</dbReference>
<dbReference type="KEGG" id="aact:ACT75_02010"/>
<dbReference type="GO" id="GO:0050355">
    <property type="term" value="F:inorganic triphosphate phosphatase activity"/>
    <property type="evidence" value="ECO:0007669"/>
    <property type="project" value="InterPro"/>
</dbReference>
<dbReference type="PANTHER" id="PTHR39569:SF1">
    <property type="entry name" value="INORGANIC TRIPHOSPHATASE"/>
    <property type="match status" value="1"/>
</dbReference>
<dbReference type="GO" id="GO:0046872">
    <property type="term" value="F:metal ion binding"/>
    <property type="evidence" value="ECO:0007669"/>
    <property type="project" value="TreeGrafter"/>
</dbReference>
<proteinExistence type="predicted"/>
<dbReference type="OrthoDB" id="3034217at2"/>
<evidence type="ECO:0000313" key="7">
    <source>
        <dbReference type="Proteomes" id="UP000323012"/>
    </source>
</evidence>
<evidence type="ECO:0000313" key="4">
    <source>
        <dbReference type="EMBL" id="TYA39996.1"/>
    </source>
</evidence>
<protein>
    <submittedName>
        <fullName evidence="2">Adenylate cyclase</fullName>
    </submittedName>
    <submittedName>
        <fullName evidence="3">CYTH domain-containing protein</fullName>
    </submittedName>
    <submittedName>
        <fullName evidence="4">Inorganic triphosphatase</fullName>
    </submittedName>
</protein>
<evidence type="ECO:0000313" key="6">
    <source>
        <dbReference type="Proteomes" id="UP000226080"/>
    </source>
</evidence>
<dbReference type="EMBL" id="CP012959">
    <property type="protein sequence ID" value="AMQ93378.1"/>
    <property type="molecule type" value="Genomic_DNA"/>
</dbReference>
<dbReference type="Proteomes" id="UP000072236">
    <property type="component" value="Chromosome"/>
</dbReference>
<feature type="domain" description="CYTH" evidence="1">
    <location>
        <begin position="2"/>
        <end position="202"/>
    </location>
</feature>
<dbReference type="PANTHER" id="PTHR39569">
    <property type="entry name" value="INORGANIC TRIPHOSPHATASE"/>
    <property type="match status" value="1"/>
</dbReference>
<dbReference type="AlphaFoldDB" id="A0A5D0EP62"/>
<dbReference type="InterPro" id="IPR023577">
    <property type="entry name" value="CYTH_domain"/>
</dbReference>
<accession>A0A5D0EP62</accession>
<evidence type="ECO:0000259" key="1">
    <source>
        <dbReference type="PROSITE" id="PS51707"/>
    </source>
</evidence>
<reference evidence="3 6" key="2">
    <citation type="submission" date="2017-10" db="EMBL/GenBank/DDBJ databases">
        <title>Draft genome sequences of Aggregatibacter actinomycetemcomitans strains 310a and 310b.</title>
        <authorList>
            <person name="May A.C."/>
            <person name="Ohta H."/>
            <person name="Maeda H."/>
            <person name="Kokeguchi S."/>
            <person name="Cugini C."/>
        </authorList>
    </citation>
    <scope>NUCLEOTIDE SEQUENCE [LARGE SCALE GENOMIC DNA]</scope>
    <source>
        <strain evidence="3 6">310b</strain>
    </source>
</reference>
<sequence>MQDEIELKLAVDFVDVAQLDKILNHFKVVEKQCDFLANTYYDTSDQFFTRHKMGLRVRRQQDNYTLTLKTDGNVSGGLHMRPEYNVTLPDAKPDLNALIEEHGLQLGNLKNELHPIFSTDFERQSWLVQYAPNCQIEVAFDQGNMIAGDKRQPIREIEFEIKSGELAPFFAFVMDFLTRYEGSVHFYSVSKAKRGYQLVQGKCAKSSDWIEHWRGVLQTEKRAQKTSEKLLTIESSSIVRPDEAVGKANVQNPLDFVTALLAYEQSLIEETLALGANFFAADFIKSVERVGAFFNLYHYYEDNKSLLEKALNEQLAANRHYAQDDVLTALTEENDRILAQLHDIIRLHSESKDNASAMNKLLELIQTPQYAQRMLHLITLTIGG</sequence>
<gene>
    <name evidence="2" type="ORF">ACT75_02010</name>
    <name evidence="3" type="ORF">CQR80_01520</name>
    <name evidence="4" type="ORF">FXB79_00370</name>
</gene>
<name>A0A5D0EP62_AGGAC</name>
<dbReference type="Gene3D" id="2.40.320.10">
    <property type="entry name" value="Hypothetical Protein Pfu-838710-001"/>
    <property type="match status" value="1"/>
</dbReference>